<evidence type="ECO:0000313" key="3">
    <source>
        <dbReference type="Proteomes" id="UP000299102"/>
    </source>
</evidence>
<sequence length="137" mass="15110">MVRIALFCSTNIVLISPCALIATLGRHVNGRVIGPPHTAHQGSYIKRDYTSCDVKLAMMKFCMSASDHARASQKYGSRLSLEIEVYGLRIGTFIFGAQRVGRLQERQKFAHERSVDDADFASNSTAVVPFAILSALY</sequence>
<gene>
    <name evidence="2" type="ORF">EVAR_63465_1</name>
</gene>
<keyword evidence="3" id="KW-1185">Reference proteome</keyword>
<comment type="caution">
    <text evidence="2">The sequence shown here is derived from an EMBL/GenBank/DDBJ whole genome shotgun (WGS) entry which is preliminary data.</text>
</comment>
<evidence type="ECO:0000256" key="1">
    <source>
        <dbReference type="SAM" id="SignalP"/>
    </source>
</evidence>
<proteinExistence type="predicted"/>
<feature type="signal peptide" evidence="1">
    <location>
        <begin position="1"/>
        <end position="30"/>
    </location>
</feature>
<name>A0A4C1YD54_EUMVA</name>
<accession>A0A4C1YD54</accession>
<evidence type="ECO:0000313" key="2">
    <source>
        <dbReference type="EMBL" id="GBP72904.1"/>
    </source>
</evidence>
<evidence type="ECO:0008006" key="4">
    <source>
        <dbReference type="Google" id="ProtNLM"/>
    </source>
</evidence>
<dbReference type="EMBL" id="BGZK01001160">
    <property type="protein sequence ID" value="GBP72904.1"/>
    <property type="molecule type" value="Genomic_DNA"/>
</dbReference>
<organism evidence="2 3">
    <name type="scientific">Eumeta variegata</name>
    <name type="common">Bagworm moth</name>
    <name type="synonym">Eumeta japonica</name>
    <dbReference type="NCBI Taxonomy" id="151549"/>
    <lineage>
        <taxon>Eukaryota</taxon>
        <taxon>Metazoa</taxon>
        <taxon>Ecdysozoa</taxon>
        <taxon>Arthropoda</taxon>
        <taxon>Hexapoda</taxon>
        <taxon>Insecta</taxon>
        <taxon>Pterygota</taxon>
        <taxon>Neoptera</taxon>
        <taxon>Endopterygota</taxon>
        <taxon>Lepidoptera</taxon>
        <taxon>Glossata</taxon>
        <taxon>Ditrysia</taxon>
        <taxon>Tineoidea</taxon>
        <taxon>Psychidae</taxon>
        <taxon>Oiketicinae</taxon>
        <taxon>Eumeta</taxon>
    </lineage>
</organism>
<protein>
    <recommendedName>
        <fullName evidence="4">Secreted protein</fullName>
    </recommendedName>
</protein>
<keyword evidence="1" id="KW-0732">Signal</keyword>
<feature type="chain" id="PRO_5020029809" description="Secreted protein" evidence="1">
    <location>
        <begin position="31"/>
        <end position="137"/>
    </location>
</feature>
<reference evidence="2 3" key="1">
    <citation type="journal article" date="2019" name="Commun. Biol.">
        <title>The bagworm genome reveals a unique fibroin gene that provides high tensile strength.</title>
        <authorList>
            <person name="Kono N."/>
            <person name="Nakamura H."/>
            <person name="Ohtoshi R."/>
            <person name="Tomita M."/>
            <person name="Numata K."/>
            <person name="Arakawa K."/>
        </authorList>
    </citation>
    <scope>NUCLEOTIDE SEQUENCE [LARGE SCALE GENOMIC DNA]</scope>
</reference>
<dbReference type="Proteomes" id="UP000299102">
    <property type="component" value="Unassembled WGS sequence"/>
</dbReference>
<dbReference type="AlphaFoldDB" id="A0A4C1YD54"/>